<reference evidence="1 2" key="1">
    <citation type="journal article" date="2021" name="Elife">
        <title>Chloroplast acquisition without the gene transfer in kleptoplastic sea slugs, Plakobranchus ocellatus.</title>
        <authorList>
            <person name="Maeda T."/>
            <person name="Takahashi S."/>
            <person name="Yoshida T."/>
            <person name="Shimamura S."/>
            <person name="Takaki Y."/>
            <person name="Nagai Y."/>
            <person name="Toyoda A."/>
            <person name="Suzuki Y."/>
            <person name="Arimoto A."/>
            <person name="Ishii H."/>
            <person name="Satoh N."/>
            <person name="Nishiyama T."/>
            <person name="Hasebe M."/>
            <person name="Maruyama T."/>
            <person name="Minagawa J."/>
            <person name="Obokata J."/>
            <person name="Shigenobu S."/>
        </authorList>
    </citation>
    <scope>NUCLEOTIDE SEQUENCE [LARGE SCALE GENOMIC DNA]</scope>
</reference>
<gene>
    <name evidence="1" type="ORF">PoB_000675700</name>
</gene>
<comment type="caution">
    <text evidence="1">The sequence shown here is derived from an EMBL/GenBank/DDBJ whole genome shotgun (WGS) entry which is preliminary data.</text>
</comment>
<name>A0AAV3YBK4_9GAST</name>
<dbReference type="EMBL" id="BLXT01000807">
    <property type="protein sequence ID" value="GFN80251.1"/>
    <property type="molecule type" value="Genomic_DNA"/>
</dbReference>
<sequence>MKYLKVQQLNPEQIDADEEDFSEGKIQTALKSMKNGSAPRPDVILVEFYKVFWLDIKEIFMEALFCSRAQNKLAYHKDKALSPLGTMVNNCRETCSLTGSLIASQMPTPK</sequence>
<dbReference type="AlphaFoldDB" id="A0AAV3YBK4"/>
<keyword evidence="2" id="KW-1185">Reference proteome</keyword>
<evidence type="ECO:0000313" key="1">
    <source>
        <dbReference type="EMBL" id="GFN80251.1"/>
    </source>
</evidence>
<evidence type="ECO:0000313" key="2">
    <source>
        <dbReference type="Proteomes" id="UP000735302"/>
    </source>
</evidence>
<dbReference type="Proteomes" id="UP000735302">
    <property type="component" value="Unassembled WGS sequence"/>
</dbReference>
<protein>
    <submittedName>
        <fullName evidence="1">Uncharacterized protein</fullName>
    </submittedName>
</protein>
<organism evidence="1 2">
    <name type="scientific">Plakobranchus ocellatus</name>
    <dbReference type="NCBI Taxonomy" id="259542"/>
    <lineage>
        <taxon>Eukaryota</taxon>
        <taxon>Metazoa</taxon>
        <taxon>Spiralia</taxon>
        <taxon>Lophotrochozoa</taxon>
        <taxon>Mollusca</taxon>
        <taxon>Gastropoda</taxon>
        <taxon>Heterobranchia</taxon>
        <taxon>Euthyneura</taxon>
        <taxon>Panpulmonata</taxon>
        <taxon>Sacoglossa</taxon>
        <taxon>Placobranchoidea</taxon>
        <taxon>Plakobranchidae</taxon>
        <taxon>Plakobranchus</taxon>
    </lineage>
</organism>
<accession>A0AAV3YBK4</accession>
<proteinExistence type="predicted"/>